<dbReference type="PANTHER" id="PTHR43740">
    <property type="entry name" value="LEUCYL-TRNA SYNTHETASE"/>
    <property type="match status" value="1"/>
</dbReference>
<organism evidence="14 15">
    <name type="scientific">Candidozyma haemuli</name>
    <dbReference type="NCBI Taxonomy" id="45357"/>
    <lineage>
        <taxon>Eukaryota</taxon>
        <taxon>Fungi</taxon>
        <taxon>Dikarya</taxon>
        <taxon>Ascomycota</taxon>
        <taxon>Saccharomycotina</taxon>
        <taxon>Pichiomycetes</taxon>
        <taxon>Metschnikowiaceae</taxon>
        <taxon>Candidozyma</taxon>
    </lineage>
</organism>
<feature type="domain" description="Methionyl/Leucyl tRNA synthetase" evidence="12">
    <location>
        <begin position="1133"/>
        <end position="1267"/>
    </location>
</feature>
<evidence type="ECO:0000256" key="5">
    <source>
        <dbReference type="ARBA" id="ARBA00022737"/>
    </source>
</evidence>
<dbReference type="CDD" id="cd00812">
    <property type="entry name" value="LeuRS_core"/>
    <property type="match status" value="1"/>
</dbReference>
<protein>
    <recommendedName>
        <fullName evidence="2">leucine--tRNA ligase</fullName>
        <ecNumber evidence="2">6.1.1.4</ecNumber>
    </recommendedName>
</protein>
<dbReference type="InterPro" id="IPR001680">
    <property type="entry name" value="WD40_rpt"/>
</dbReference>
<dbReference type="Gene3D" id="1.10.730.10">
    <property type="entry name" value="Isoleucyl-tRNA Synthetase, Domain 1"/>
    <property type="match status" value="1"/>
</dbReference>
<evidence type="ECO:0000259" key="12">
    <source>
        <dbReference type="Pfam" id="PF09334"/>
    </source>
</evidence>
<dbReference type="InterPro" id="IPR002302">
    <property type="entry name" value="Leu-tRNA-ligase"/>
</dbReference>
<dbReference type="SUPFAM" id="SSF47323">
    <property type="entry name" value="Anticodon-binding domain of a subclass of class I aminoacyl-tRNA synthetases"/>
    <property type="match status" value="1"/>
</dbReference>
<comment type="similarity">
    <text evidence="1">Belongs to the class-I aminoacyl-tRNA synthetase family.</text>
</comment>
<name>A0ABX8I224_9ASCO</name>
<keyword evidence="3 10" id="KW-0853">WD repeat</keyword>
<evidence type="ECO:0000313" key="15">
    <source>
        <dbReference type="Proteomes" id="UP000825434"/>
    </source>
</evidence>
<dbReference type="PANTHER" id="PTHR43740:SF2">
    <property type="entry name" value="LEUCINE--TRNA LIGASE, MITOCHONDRIAL"/>
    <property type="match status" value="1"/>
</dbReference>
<evidence type="ECO:0000256" key="6">
    <source>
        <dbReference type="ARBA" id="ARBA00022741"/>
    </source>
</evidence>
<evidence type="ECO:0000256" key="7">
    <source>
        <dbReference type="ARBA" id="ARBA00022840"/>
    </source>
</evidence>
<keyword evidence="4" id="KW-0436">Ligase</keyword>
<feature type="domain" description="Aminoacyl-tRNA synthetase class Ia" evidence="11">
    <location>
        <begin position="1728"/>
        <end position="1768"/>
    </location>
</feature>
<evidence type="ECO:0000256" key="3">
    <source>
        <dbReference type="ARBA" id="ARBA00022574"/>
    </source>
</evidence>
<dbReference type="Gene3D" id="2.130.10.10">
    <property type="entry name" value="YVTN repeat-like/Quinoprotein amine dehydrogenase"/>
    <property type="match status" value="1"/>
</dbReference>
<evidence type="ECO:0000256" key="9">
    <source>
        <dbReference type="ARBA" id="ARBA00023146"/>
    </source>
</evidence>
<dbReference type="InterPro" id="IPR014729">
    <property type="entry name" value="Rossmann-like_a/b/a_fold"/>
</dbReference>
<dbReference type="EC" id="6.1.1.4" evidence="2"/>
<dbReference type="Pfam" id="PF00133">
    <property type="entry name" value="tRNA-synt_1"/>
    <property type="match status" value="2"/>
</dbReference>
<dbReference type="PROSITE" id="PS50082">
    <property type="entry name" value="WD_REPEATS_2"/>
    <property type="match status" value="1"/>
</dbReference>
<dbReference type="PROSITE" id="PS50294">
    <property type="entry name" value="WD_REPEATS_REGION"/>
    <property type="match status" value="1"/>
</dbReference>
<feature type="repeat" description="WD" evidence="10">
    <location>
        <begin position="284"/>
        <end position="325"/>
    </location>
</feature>
<evidence type="ECO:0000256" key="8">
    <source>
        <dbReference type="ARBA" id="ARBA00022917"/>
    </source>
</evidence>
<proteinExistence type="inferred from homology"/>
<dbReference type="InterPro" id="IPR036322">
    <property type="entry name" value="WD40_repeat_dom_sf"/>
</dbReference>
<sequence length="1994" mass="222245">MGKQYISTVTASHAHGSDITGVSMTDKYTITVSSDGLVAFWDNKKDEVHNPSDSVVKKLINEIGIHHVAVYENIPPESTQKVVLLAFACFDGSIKFYYYIDEDLETFKELDTGSTFKANFWTPGFYKDPKSKQDMFIVTKANGSAAVYALSIKDVEGTIEIATEELLGELHVTVNNAAFPNSLGVSQATDGLVAVGYTSGDVAVFTLHGLKALFTFYSTDLQVDENIGSSSVPRVLEFSPGGSILAVARDNQSAGSITLYDVEYGENVGSLTTSSHSTKTTVGGFAHDGWIMGLDFNADGSLLASCGFDKCIRVWNLESREREATLQVNVTDLENTEHDDSIDSSVCSGVAFIDRGVRAGAGGDSNEGLCSSDALDQLSQLAASDGLSEPELHMVLDIVFDYSLRSTLRQTLITKCLVPNGEYLIQVDTISRILGAVGVSEVYFRNGKQLKSKRLPPTSQNLLLEWLICASHLFGKALFEELHRLLPTLFGLLSFEYSRSNITTLIILALSEQRKSKDVFTSQRKYALKPWHVNVVLSLSSKFPFDPSIKSLLAFMKRLNPTLDLRGSSESGSSGLSKAEAVKYPNKELVTLLSARHSSSDLWEIKEVKDKVQRIFDSFTTPAFKKRKIIINSFNDLDLLESPETETISIGTVESLRTLIDEFDRISMANPGSLFTLSNIANQKLREYFVAFHLILASVDSPITKKFIQAVQFHALSPSASQTAFDQLYLIGQLGCFEQLTEPFEETISNGSIKETRLCKLLSLLPPNDGPIQTFIARLNDENHHEYWSSVFFELSKTFLKWNVLHNEYGFFQNVYQSIHNIVGSLFSIAEVQWGKFSLSTKLKFTTLLRSIKQVGFAEVSATMDFGMLIPSPTLFYQMIMSTNPFILSEALGYIAFLRTLKFEEGGDSLKSRNSLIMDSINLVWLDQAFKIEENTFNKGMFLDAEYLKKLAGLSFFSYSDLIELKNVGGLSHNPGTSYLAAEIIWNLEDDEDEITVRHPGPLSEESVAMLQQNPEVKWVSKSYFEIKVNLLNRLDSLGFTGLGDLLFSSLRPLASEPLQYSQVWGSGKSRMKLSSGQPFLRVTLRSFASSPNAAPQIKLNEIDKKWMQIWKDHPIEYAKYSPKKNESYYCLSMFPYPSGTLHLGHQRVYTISDVISRFKRLQGYNVIHPMGWDAFGLPAENAAVERGINPAVWTETNIKKMKDQMELMLADFDWEREVNTSSPEYYRWTQKIFTLLFENGLAYRKGAEINWDPVDQTVLANEQVDSEGRSWRSGAKVEKKNLEQWFIGITKYASALQKDLKILDQWPEKVKAMQKHWIGESHGAEITFPSSGSSQKGVTVFTSRPDTLFSVQFVAIALNHPIVQECSGRDPKLAEYIELASLDEDPLSKSGYLLKDVKVSLPINIDGSASETFDVPVYVAPYVLGSYGHGAVMGCPAHDERDFDFWALHQPNTLIQPTVGPAKESEAGQLDGIFTGKNGRLYDASLLKNGVSSLGTLKGKTSKEAGQMIVEMLEKSGNGGKSVQFKIRDWLISRQRYWGAPIPIIHCDSCGPVPVPDEDLPVLLPKIDGKSFGSGNPLDKLESFVNTTCPSCGGPGKRDTDTMDTFIDSSWYFFRYLDAQNKEKPFDHNKATSGMPVDIYIGGVEHAILHLLYSRFISKFLGDAGLWNGKAFNNEPIKRLITQGMVHGKTYTDPETGRFLKPEELDMTNPSKPKIKENGQTPSVSYEKMSKSKHNGVDPAKCIGKYGADTVRAHILFSAPVSDELNWNEDQIQGIERWLKKVMNLKDEVIRSVVHSDYKSTEGTEFKDIEISGQIQPSLTLSDDELKVYNDIRFYTNRIAKSVDVDLSLNTIVSDFMKMTNALQSAVKQKTINPAVLLDGYEKLLVVMASVTPSVAEECWEALRKGINKPLESVFAQSFPTSQPIASPYTQFNIFVNGKARHFIRALRTLSSEPESEVLKVALAEEQVKKFVGDKDIKKLIIKDGLISIITCK</sequence>
<feature type="domain" description="Leucyl-tRNA synthetase editing" evidence="13">
    <location>
        <begin position="1316"/>
        <end position="1488"/>
    </location>
</feature>
<evidence type="ECO:0000259" key="11">
    <source>
        <dbReference type="Pfam" id="PF00133"/>
    </source>
</evidence>
<evidence type="ECO:0000313" key="14">
    <source>
        <dbReference type="EMBL" id="QWU87285.1"/>
    </source>
</evidence>
<dbReference type="SUPFAM" id="SSF50978">
    <property type="entry name" value="WD40 repeat-like"/>
    <property type="match status" value="1"/>
</dbReference>
<dbReference type="PRINTS" id="PR00985">
    <property type="entry name" value="TRNASYNTHLEU"/>
</dbReference>
<keyword evidence="15" id="KW-1185">Reference proteome</keyword>
<dbReference type="Pfam" id="PF13603">
    <property type="entry name" value="tRNA-synt_1_2"/>
    <property type="match status" value="1"/>
</dbReference>
<evidence type="ECO:0000256" key="4">
    <source>
        <dbReference type="ARBA" id="ARBA00022598"/>
    </source>
</evidence>
<dbReference type="InterPro" id="IPR015413">
    <property type="entry name" value="Methionyl/Leucyl_tRNA_Synth"/>
</dbReference>
<dbReference type="SUPFAM" id="SSF52374">
    <property type="entry name" value="Nucleotidylyl transferase"/>
    <property type="match status" value="1"/>
</dbReference>
<dbReference type="SMART" id="SM00320">
    <property type="entry name" value="WD40"/>
    <property type="match status" value="3"/>
</dbReference>
<keyword evidence="9" id="KW-0030">Aminoacyl-tRNA synthetase</keyword>
<dbReference type="PROSITE" id="PS00678">
    <property type="entry name" value="WD_REPEATS_1"/>
    <property type="match status" value="1"/>
</dbReference>
<keyword evidence="7" id="KW-0067">ATP-binding</keyword>
<evidence type="ECO:0000256" key="2">
    <source>
        <dbReference type="ARBA" id="ARBA00013164"/>
    </source>
</evidence>
<dbReference type="InterPro" id="IPR025709">
    <property type="entry name" value="Leu_tRNA-synth_edit"/>
</dbReference>
<keyword evidence="5" id="KW-0677">Repeat</keyword>
<keyword evidence="6" id="KW-0547">Nucleotide-binding</keyword>
<dbReference type="Pfam" id="PF00400">
    <property type="entry name" value="WD40"/>
    <property type="match status" value="1"/>
</dbReference>
<dbReference type="InterPro" id="IPR019775">
    <property type="entry name" value="WD40_repeat_CS"/>
</dbReference>
<dbReference type="InterPro" id="IPR015943">
    <property type="entry name" value="WD40/YVTN_repeat-like_dom_sf"/>
</dbReference>
<evidence type="ECO:0000256" key="10">
    <source>
        <dbReference type="PROSITE-ProRule" id="PRU00221"/>
    </source>
</evidence>
<dbReference type="Gene3D" id="3.40.50.620">
    <property type="entry name" value="HUPs"/>
    <property type="match status" value="2"/>
</dbReference>
<accession>A0ABX8I224</accession>
<dbReference type="InterPro" id="IPR009008">
    <property type="entry name" value="Val/Leu/Ile-tRNA-synth_edit"/>
</dbReference>
<evidence type="ECO:0000256" key="1">
    <source>
        <dbReference type="ARBA" id="ARBA00005594"/>
    </source>
</evidence>
<dbReference type="HAMAP" id="MF_00049_B">
    <property type="entry name" value="Leu_tRNA_synth_B"/>
    <property type="match status" value="1"/>
</dbReference>
<dbReference type="InterPro" id="IPR009080">
    <property type="entry name" value="tRNAsynth_Ia_anticodon-bd"/>
</dbReference>
<evidence type="ECO:0000259" key="13">
    <source>
        <dbReference type="Pfam" id="PF13603"/>
    </source>
</evidence>
<dbReference type="EMBL" id="CP076662">
    <property type="protein sequence ID" value="QWU87285.1"/>
    <property type="molecule type" value="Genomic_DNA"/>
</dbReference>
<reference evidence="14 15" key="1">
    <citation type="submission" date="2021-06" db="EMBL/GenBank/DDBJ databases">
        <title>Candida outbreak in Lebanon.</title>
        <authorList>
            <person name="Finianos M."/>
        </authorList>
    </citation>
    <scope>NUCLEOTIDE SEQUENCE [LARGE SCALE GENOMIC DNA]</scope>
    <source>
        <strain evidence="14">CA3LBN</strain>
    </source>
</reference>
<feature type="domain" description="Aminoacyl-tRNA synthetase class Ia" evidence="11">
    <location>
        <begin position="1527"/>
        <end position="1659"/>
    </location>
</feature>
<dbReference type="InterPro" id="IPR002300">
    <property type="entry name" value="aa-tRNA-synth_Ia"/>
</dbReference>
<dbReference type="Proteomes" id="UP000825434">
    <property type="component" value="Chromosome 2"/>
</dbReference>
<keyword evidence="8" id="KW-0648">Protein biosynthesis</keyword>
<gene>
    <name evidence="14" type="ORF">CA3LBN_001550</name>
</gene>
<dbReference type="SUPFAM" id="SSF50677">
    <property type="entry name" value="ValRS/IleRS/LeuRS editing domain"/>
    <property type="match status" value="1"/>
</dbReference>
<dbReference type="Pfam" id="PF09334">
    <property type="entry name" value="tRNA-synt_1g"/>
    <property type="match status" value="1"/>
</dbReference>
<dbReference type="NCBIfam" id="TIGR00396">
    <property type="entry name" value="leuS_bact"/>
    <property type="match status" value="1"/>
</dbReference>